<comment type="caution">
    <text evidence="1">The sequence shown here is derived from an EMBL/GenBank/DDBJ whole genome shotgun (WGS) entry which is preliminary data.</text>
</comment>
<proteinExistence type="predicted"/>
<protein>
    <submittedName>
        <fullName evidence="1">Uncharacterized protein</fullName>
    </submittedName>
</protein>
<dbReference type="EMBL" id="LAZR01001386">
    <property type="protein sequence ID" value="KKN45504.1"/>
    <property type="molecule type" value="Genomic_DNA"/>
</dbReference>
<reference evidence="1" key="1">
    <citation type="journal article" date="2015" name="Nature">
        <title>Complex archaea that bridge the gap between prokaryotes and eukaryotes.</title>
        <authorList>
            <person name="Spang A."/>
            <person name="Saw J.H."/>
            <person name="Jorgensen S.L."/>
            <person name="Zaremba-Niedzwiedzka K."/>
            <person name="Martijn J."/>
            <person name="Lind A.E."/>
            <person name="van Eijk R."/>
            <person name="Schleper C."/>
            <person name="Guy L."/>
            <person name="Ettema T.J."/>
        </authorList>
    </citation>
    <scope>NUCLEOTIDE SEQUENCE</scope>
</reference>
<name>A0A0F9QSR1_9ZZZZ</name>
<organism evidence="1">
    <name type="scientific">marine sediment metagenome</name>
    <dbReference type="NCBI Taxonomy" id="412755"/>
    <lineage>
        <taxon>unclassified sequences</taxon>
        <taxon>metagenomes</taxon>
        <taxon>ecological metagenomes</taxon>
    </lineage>
</organism>
<dbReference type="AlphaFoldDB" id="A0A0F9QSR1"/>
<sequence>MKKIVCLIANDFTYEVGKTPVGMEDLVVTDIYFKRDGYQGINQRDESHYIIRIEDDSTGKDVVFKLIPAIRMTESMFIEVAEKEKKENACEQPTNDLTIA</sequence>
<evidence type="ECO:0000313" key="1">
    <source>
        <dbReference type="EMBL" id="KKN45504.1"/>
    </source>
</evidence>
<gene>
    <name evidence="1" type="ORF">LCGC14_0682530</name>
</gene>
<accession>A0A0F9QSR1</accession>